<reference evidence="4 5" key="1">
    <citation type="journal article" date="2019" name="Int. J. Syst. Evol. Microbiol.">
        <title>The Global Catalogue of Microorganisms (GCM) 10K type strain sequencing project: providing services to taxonomists for standard genome sequencing and annotation.</title>
        <authorList>
            <consortium name="The Broad Institute Genomics Platform"/>
            <consortium name="The Broad Institute Genome Sequencing Center for Infectious Disease"/>
            <person name="Wu L."/>
            <person name="Ma J."/>
        </authorList>
    </citation>
    <scope>NUCLEOTIDE SEQUENCE [LARGE SCALE GENOMIC DNA]</scope>
    <source>
        <strain evidence="4 5">JCM 12662</strain>
    </source>
</reference>
<dbReference type="InterPro" id="IPR001647">
    <property type="entry name" value="HTH_TetR"/>
</dbReference>
<dbReference type="InterPro" id="IPR009057">
    <property type="entry name" value="Homeodomain-like_sf"/>
</dbReference>
<keyword evidence="1 2" id="KW-0238">DNA-binding</keyword>
<protein>
    <submittedName>
        <fullName evidence="4">TetR family transcriptional regulator</fullName>
    </submittedName>
</protein>
<dbReference type="PROSITE" id="PS01081">
    <property type="entry name" value="HTH_TETR_1"/>
    <property type="match status" value="1"/>
</dbReference>
<sequence length="216" mass="25769">MPKQTFFNLPEEKRKRLIAGAMKEFSSRSLNDASISNIVKNSNISRGSFYQYFEDKNDLYFYLIGKFHYNYRRLMFKSFEEEEGDFFKGYKKFGEKYILYIMESPKFGFFENMYLHMNYQINQQARVGFEKTSVKGKKLPNGKRIVDIVKKDGLKLKTDKDVVDLLRYILGLLNDTIMEGFWKELSVEETQKLFVKRLEWITFGIAEPTYKKEEKV</sequence>
<dbReference type="EMBL" id="BAAACW010000075">
    <property type="protein sequence ID" value="GAA0361408.1"/>
    <property type="molecule type" value="Genomic_DNA"/>
</dbReference>
<evidence type="ECO:0000256" key="2">
    <source>
        <dbReference type="PROSITE-ProRule" id="PRU00335"/>
    </source>
</evidence>
<keyword evidence="5" id="KW-1185">Reference proteome</keyword>
<dbReference type="PANTHER" id="PTHR43479:SF11">
    <property type="entry name" value="ACREF_ENVCD OPERON REPRESSOR-RELATED"/>
    <property type="match status" value="1"/>
</dbReference>
<dbReference type="Proteomes" id="UP001501166">
    <property type="component" value="Unassembled WGS sequence"/>
</dbReference>
<proteinExistence type="predicted"/>
<evidence type="ECO:0000259" key="3">
    <source>
        <dbReference type="PROSITE" id="PS50977"/>
    </source>
</evidence>
<dbReference type="Gene3D" id="1.10.357.10">
    <property type="entry name" value="Tetracycline Repressor, domain 2"/>
    <property type="match status" value="1"/>
</dbReference>
<dbReference type="InterPro" id="IPR050624">
    <property type="entry name" value="HTH-type_Tx_Regulator"/>
</dbReference>
<name>A0ABN0XDP5_9LACT</name>
<evidence type="ECO:0000256" key="1">
    <source>
        <dbReference type="ARBA" id="ARBA00023125"/>
    </source>
</evidence>
<dbReference type="Pfam" id="PF00440">
    <property type="entry name" value="TetR_N"/>
    <property type="match status" value="1"/>
</dbReference>
<organism evidence="4 5">
    <name type="scientific">Alkalibacterium iburiense</name>
    <dbReference type="NCBI Taxonomy" id="290589"/>
    <lineage>
        <taxon>Bacteria</taxon>
        <taxon>Bacillati</taxon>
        <taxon>Bacillota</taxon>
        <taxon>Bacilli</taxon>
        <taxon>Lactobacillales</taxon>
        <taxon>Carnobacteriaceae</taxon>
        <taxon>Alkalibacterium</taxon>
    </lineage>
</organism>
<gene>
    <name evidence="4" type="ORF">GCM10008932_12520</name>
</gene>
<dbReference type="PROSITE" id="PS50977">
    <property type="entry name" value="HTH_TETR_2"/>
    <property type="match status" value="1"/>
</dbReference>
<evidence type="ECO:0000313" key="4">
    <source>
        <dbReference type="EMBL" id="GAA0361408.1"/>
    </source>
</evidence>
<feature type="domain" description="HTH tetR-type" evidence="3">
    <location>
        <begin position="11"/>
        <end position="71"/>
    </location>
</feature>
<dbReference type="RefSeq" id="WP_343754818.1">
    <property type="nucleotide sequence ID" value="NZ_BAAACW010000075.1"/>
</dbReference>
<dbReference type="SUPFAM" id="SSF46689">
    <property type="entry name" value="Homeodomain-like"/>
    <property type="match status" value="1"/>
</dbReference>
<feature type="DNA-binding region" description="H-T-H motif" evidence="2">
    <location>
        <begin position="34"/>
        <end position="53"/>
    </location>
</feature>
<dbReference type="Pfam" id="PF17924">
    <property type="entry name" value="TetR_C_19"/>
    <property type="match status" value="1"/>
</dbReference>
<evidence type="ECO:0000313" key="5">
    <source>
        <dbReference type="Proteomes" id="UP001501166"/>
    </source>
</evidence>
<accession>A0ABN0XDP5</accession>
<dbReference type="InterPro" id="IPR023772">
    <property type="entry name" value="DNA-bd_HTH_TetR-type_CS"/>
</dbReference>
<comment type="caution">
    <text evidence="4">The sequence shown here is derived from an EMBL/GenBank/DDBJ whole genome shotgun (WGS) entry which is preliminary data.</text>
</comment>
<dbReference type="PANTHER" id="PTHR43479">
    <property type="entry name" value="ACREF/ENVCD OPERON REPRESSOR-RELATED"/>
    <property type="match status" value="1"/>
</dbReference>